<accession>A0A5M9K2X7</accession>
<sequence>MKLAGIRRNIGMLGKSSLLPCDPDFLFLKNDETTLATQVTSQGKGEKYEVQEKPPGGNTFQHPPCVSKFAFHRIGSQPSRTPTFFTHPSIHISSIPEFADQNQHIS</sequence>
<comment type="caution">
    <text evidence="2">The sequence shown here is derived from an EMBL/GenBank/DDBJ whole genome shotgun (WGS) entry which is preliminary data.</text>
</comment>
<keyword evidence="3" id="KW-1185">Reference proteome</keyword>
<organism evidence="2 3">
    <name type="scientific">Monilinia fructicola</name>
    <name type="common">Brown rot fungus</name>
    <name type="synonym">Ciboria fructicola</name>
    <dbReference type="NCBI Taxonomy" id="38448"/>
    <lineage>
        <taxon>Eukaryota</taxon>
        <taxon>Fungi</taxon>
        <taxon>Dikarya</taxon>
        <taxon>Ascomycota</taxon>
        <taxon>Pezizomycotina</taxon>
        <taxon>Leotiomycetes</taxon>
        <taxon>Helotiales</taxon>
        <taxon>Sclerotiniaceae</taxon>
        <taxon>Monilinia</taxon>
    </lineage>
</organism>
<name>A0A5M9K2X7_MONFR</name>
<dbReference type="Proteomes" id="UP000322873">
    <property type="component" value="Unassembled WGS sequence"/>
</dbReference>
<protein>
    <submittedName>
        <fullName evidence="2">Uncharacterized protein</fullName>
    </submittedName>
</protein>
<feature type="region of interest" description="Disordered" evidence="1">
    <location>
        <begin position="39"/>
        <end position="59"/>
    </location>
</feature>
<dbReference type="EMBL" id="VICG01000002">
    <property type="protein sequence ID" value="KAA8575143.1"/>
    <property type="molecule type" value="Genomic_DNA"/>
</dbReference>
<evidence type="ECO:0000313" key="3">
    <source>
        <dbReference type="Proteomes" id="UP000322873"/>
    </source>
</evidence>
<evidence type="ECO:0000313" key="2">
    <source>
        <dbReference type="EMBL" id="KAA8575143.1"/>
    </source>
</evidence>
<gene>
    <name evidence="2" type="ORF">EYC84_004350</name>
</gene>
<reference evidence="2 3" key="1">
    <citation type="submission" date="2019-06" db="EMBL/GenBank/DDBJ databases">
        <title>Genome Sequence of the Brown Rot Fungal Pathogen Monilinia fructicola.</title>
        <authorList>
            <person name="De Miccolis Angelini R.M."/>
            <person name="Landi L."/>
            <person name="Abate D."/>
            <person name="Pollastro S."/>
            <person name="Romanazzi G."/>
            <person name="Faretra F."/>
        </authorList>
    </citation>
    <scope>NUCLEOTIDE SEQUENCE [LARGE SCALE GENOMIC DNA]</scope>
    <source>
        <strain evidence="2 3">Mfrc123</strain>
    </source>
</reference>
<dbReference type="AlphaFoldDB" id="A0A5M9K2X7"/>
<evidence type="ECO:0000256" key="1">
    <source>
        <dbReference type="SAM" id="MobiDB-lite"/>
    </source>
</evidence>
<proteinExistence type="predicted"/>